<dbReference type="Gene3D" id="3.40.50.2000">
    <property type="entry name" value="Glycogen Phosphorylase B"/>
    <property type="match status" value="1"/>
</dbReference>
<proteinExistence type="inferred from homology"/>
<evidence type="ECO:0000313" key="7">
    <source>
        <dbReference type="WBParaSite" id="Gr19_v10_g11645.t1"/>
    </source>
</evidence>
<keyword evidence="6" id="KW-1185">Reference proteome</keyword>
<dbReference type="Pfam" id="PF00201">
    <property type="entry name" value="UDPGT"/>
    <property type="match status" value="1"/>
</dbReference>
<evidence type="ECO:0000256" key="3">
    <source>
        <dbReference type="ARBA" id="ARBA00022676"/>
    </source>
</evidence>
<comment type="similarity">
    <text evidence="1">Belongs to the UDP-glycosyltransferase family.</text>
</comment>
<dbReference type="SUPFAM" id="SSF53756">
    <property type="entry name" value="UDP-Glycosyltransferase/glycogen phosphorylase"/>
    <property type="match status" value="1"/>
</dbReference>
<keyword evidence="4" id="KW-0808">Transferase</keyword>
<keyword evidence="3" id="KW-0328">Glycosyltransferase</keyword>
<dbReference type="InterPro" id="IPR002213">
    <property type="entry name" value="UDP_glucos_trans"/>
</dbReference>
<evidence type="ECO:0000256" key="4">
    <source>
        <dbReference type="ARBA" id="ARBA00022679"/>
    </source>
</evidence>
<evidence type="ECO:0000313" key="6">
    <source>
        <dbReference type="Proteomes" id="UP000887572"/>
    </source>
</evidence>
<accession>A0A914GVS7</accession>
<dbReference type="PANTHER" id="PTHR48043:SF145">
    <property type="entry name" value="FI06409P-RELATED"/>
    <property type="match status" value="1"/>
</dbReference>
<protein>
    <recommendedName>
        <fullName evidence="2">glucuronosyltransferase</fullName>
        <ecNumber evidence="2">2.4.1.17</ecNumber>
    </recommendedName>
</protein>
<dbReference type="PANTHER" id="PTHR48043">
    <property type="entry name" value="EG:EG0003.4 PROTEIN-RELATED"/>
    <property type="match status" value="1"/>
</dbReference>
<dbReference type="WBParaSite" id="Gr19_v10_g11645.t1">
    <property type="protein sequence ID" value="Gr19_v10_g11645.t1"/>
    <property type="gene ID" value="Gr19_v10_g11645"/>
</dbReference>
<organism evidence="6 7">
    <name type="scientific">Globodera rostochiensis</name>
    <name type="common">Golden nematode worm</name>
    <name type="synonym">Heterodera rostochiensis</name>
    <dbReference type="NCBI Taxonomy" id="31243"/>
    <lineage>
        <taxon>Eukaryota</taxon>
        <taxon>Metazoa</taxon>
        <taxon>Ecdysozoa</taxon>
        <taxon>Nematoda</taxon>
        <taxon>Chromadorea</taxon>
        <taxon>Rhabditida</taxon>
        <taxon>Tylenchina</taxon>
        <taxon>Tylenchomorpha</taxon>
        <taxon>Tylenchoidea</taxon>
        <taxon>Heteroderidae</taxon>
        <taxon>Heteroderinae</taxon>
        <taxon>Globodera</taxon>
    </lineage>
</organism>
<comment type="catalytic activity">
    <reaction evidence="5">
        <text>glucuronate acceptor + UDP-alpha-D-glucuronate = acceptor beta-D-glucuronoside + UDP + H(+)</text>
        <dbReference type="Rhea" id="RHEA:21032"/>
        <dbReference type="ChEBI" id="CHEBI:15378"/>
        <dbReference type="ChEBI" id="CHEBI:58052"/>
        <dbReference type="ChEBI" id="CHEBI:58223"/>
        <dbReference type="ChEBI" id="CHEBI:132367"/>
        <dbReference type="ChEBI" id="CHEBI:132368"/>
        <dbReference type="EC" id="2.4.1.17"/>
    </reaction>
</comment>
<dbReference type="GO" id="GO:0015020">
    <property type="term" value="F:glucuronosyltransferase activity"/>
    <property type="evidence" value="ECO:0007669"/>
    <property type="project" value="UniProtKB-EC"/>
</dbReference>
<dbReference type="EC" id="2.4.1.17" evidence="2"/>
<name>A0A914GVS7_GLORO</name>
<dbReference type="CDD" id="cd03784">
    <property type="entry name" value="GT1_Gtf-like"/>
    <property type="match status" value="1"/>
</dbReference>
<evidence type="ECO:0000256" key="5">
    <source>
        <dbReference type="ARBA" id="ARBA00047475"/>
    </source>
</evidence>
<dbReference type="InterPro" id="IPR050271">
    <property type="entry name" value="UDP-glycosyltransferase"/>
</dbReference>
<sequence>MRPTFEAAHRCANDYRPFIKEANALKVLFVQQHYSGFSSHFDFILHLAKCLAEDDGHEVHMLIPIREENYKLADKNEEVQLNVRYFMPKRQMPPSLGFNASLIVHDKIYLDIANDLELMDELRAEKFDVGITEAFRGAGYSLAIFHLLQIPATIATRSQAMAPFHLYLLGVLSKMKTGECIRNSRPSIKAQNKTTPAALLCNYIGLPTMNFWAGDRLELLNFKSRKVREEQLKLRSETIWQHCVKQTMELINDHINEDVEYQKLAEEKYGLNTFPGWDEMFRSARFFFLNSLPEVDFAQFKMVESIEKVKFIGGFNLARPSSFNTNAIEHTNSLINLTLGTKEGVILVSFGTVVDAKGTSSHIIEALVETMANFPNYLFIWKQPKGELPIILKELKLQNVVLQNWINQKELLAHPKTMAFVSHCGMNSVMESTFYGVPMVCMPFFGDQYYNGELLAFQNIGLVIETKNDKQTIQKELNVALSTALGLMKRSEEHFDLDKLKSVSVGIRQKNIVKTISDAMKTIEKEINEKKRQERRNSYV</sequence>
<evidence type="ECO:0000256" key="2">
    <source>
        <dbReference type="ARBA" id="ARBA00012544"/>
    </source>
</evidence>
<reference evidence="7" key="1">
    <citation type="submission" date="2022-11" db="UniProtKB">
        <authorList>
            <consortium name="WormBaseParasite"/>
        </authorList>
    </citation>
    <scope>IDENTIFICATION</scope>
</reference>
<dbReference type="Proteomes" id="UP000887572">
    <property type="component" value="Unplaced"/>
</dbReference>
<evidence type="ECO:0000256" key="1">
    <source>
        <dbReference type="ARBA" id="ARBA00009995"/>
    </source>
</evidence>
<dbReference type="AlphaFoldDB" id="A0A914GVS7"/>